<organism evidence="1 2">
    <name type="scientific">Opisthorchis viverrini</name>
    <name type="common">Southeast Asian liver fluke</name>
    <dbReference type="NCBI Taxonomy" id="6198"/>
    <lineage>
        <taxon>Eukaryota</taxon>
        <taxon>Metazoa</taxon>
        <taxon>Spiralia</taxon>
        <taxon>Lophotrochozoa</taxon>
        <taxon>Platyhelminthes</taxon>
        <taxon>Trematoda</taxon>
        <taxon>Digenea</taxon>
        <taxon>Opisthorchiida</taxon>
        <taxon>Opisthorchiata</taxon>
        <taxon>Opisthorchiidae</taxon>
        <taxon>Opisthorchis</taxon>
    </lineage>
</organism>
<gene>
    <name evidence="1" type="ORF">T265_01772</name>
</gene>
<dbReference type="GeneID" id="20315960"/>
<dbReference type="AlphaFoldDB" id="A0A075A1R3"/>
<accession>A0A075A1R3</accession>
<evidence type="ECO:0000313" key="2">
    <source>
        <dbReference type="Proteomes" id="UP000054324"/>
    </source>
</evidence>
<protein>
    <submittedName>
        <fullName evidence="1">Uncharacterized protein</fullName>
    </submittedName>
</protein>
<dbReference type="EMBL" id="KL596637">
    <property type="protein sequence ID" value="KER32157.1"/>
    <property type="molecule type" value="Genomic_DNA"/>
</dbReference>
<dbReference type="CTD" id="20315960"/>
<reference evidence="1 2" key="1">
    <citation type="submission" date="2013-11" db="EMBL/GenBank/DDBJ databases">
        <title>Opisthorchis viverrini - life in the bile duct.</title>
        <authorList>
            <person name="Young N.D."/>
            <person name="Nagarajan N."/>
            <person name="Lin S.J."/>
            <person name="Korhonen P.K."/>
            <person name="Jex A.R."/>
            <person name="Hall R.S."/>
            <person name="Safavi-Hemami H."/>
            <person name="Kaewkong W."/>
            <person name="Bertrand D."/>
            <person name="Gao S."/>
            <person name="Seet Q."/>
            <person name="Wongkham S."/>
            <person name="Teh B.T."/>
            <person name="Wongkham C."/>
            <person name="Intapan P.M."/>
            <person name="Maleewong W."/>
            <person name="Yang X."/>
            <person name="Hu M."/>
            <person name="Wang Z."/>
            <person name="Hofmann A."/>
            <person name="Sternberg P.W."/>
            <person name="Tan P."/>
            <person name="Wang J."/>
            <person name="Gasser R.B."/>
        </authorList>
    </citation>
    <scope>NUCLEOTIDE SEQUENCE [LARGE SCALE GENOMIC DNA]</scope>
</reference>
<dbReference type="RefSeq" id="XP_009164126.1">
    <property type="nucleotide sequence ID" value="XM_009165862.1"/>
</dbReference>
<name>A0A075A1R3_OPIVI</name>
<evidence type="ECO:0000313" key="1">
    <source>
        <dbReference type="EMBL" id="KER32157.1"/>
    </source>
</evidence>
<dbReference type="KEGG" id="ovi:T265_01772"/>
<proteinExistence type="predicted"/>
<sequence length="130" mass="14474">MPHQFAVATKPKVKVDMPVPVPIFGSLTFQLVGKTLRALCVEKRITLIQVVVRRLIKVFCKELAWDFVGLIQQDKPPHCIGAKCGPSNGPEGNIAHTGKEFPPCISSINRRRKPSLYFPGGNFHANLQTW</sequence>
<dbReference type="Proteomes" id="UP000054324">
    <property type="component" value="Unassembled WGS sequence"/>
</dbReference>
<keyword evidence="2" id="KW-1185">Reference proteome</keyword>